<organism evidence="2 3">
    <name type="scientific">Albidovulum denitrificans</name>
    <dbReference type="NCBI Taxonomy" id="404881"/>
    <lineage>
        <taxon>Bacteria</taxon>
        <taxon>Pseudomonadati</taxon>
        <taxon>Pseudomonadota</taxon>
        <taxon>Alphaproteobacteria</taxon>
        <taxon>Rhodobacterales</taxon>
        <taxon>Paracoccaceae</taxon>
        <taxon>Albidovulum</taxon>
    </lineage>
</organism>
<protein>
    <submittedName>
        <fullName evidence="2">Flagellar hook-associated protein 3 FlgL</fullName>
    </submittedName>
</protein>
<evidence type="ECO:0000313" key="3">
    <source>
        <dbReference type="Proteomes" id="UP000238338"/>
    </source>
</evidence>
<dbReference type="AlphaFoldDB" id="A0A2S8S8H3"/>
<feature type="domain" description="Flagellin C-terminal" evidence="1">
    <location>
        <begin position="258"/>
        <end position="331"/>
    </location>
</feature>
<dbReference type="InterPro" id="IPR046358">
    <property type="entry name" value="Flagellin_C"/>
</dbReference>
<comment type="caution">
    <text evidence="2">The sequence shown here is derived from an EMBL/GenBank/DDBJ whole genome shotgun (WGS) entry which is preliminary data.</text>
</comment>
<proteinExistence type="predicted"/>
<accession>A0A2S8S8H3</accession>
<dbReference type="Proteomes" id="UP000238338">
    <property type="component" value="Unassembled WGS sequence"/>
</dbReference>
<sequence length="337" mass="34420">MTSVTIGDMARHFTLRRQNADLQARLSTLSKELTTGKKADVAAAVSSDFKVLAGLDHRLGILDGYKTATSEAGFFAENLQNVLGTVASIAGDTGPALLGAGTTGGVQSVTITTGDARQKFDSVVSALNTQVADRFLLSGAATDRAPISGSTDILNALSMATAGQTTASGIIATVESWFDAPPGGGGFADAIYGGAGQPGTFATGPNDEVTLDVTALDPAIIDTLKGLALASMVSGGALAGDDTGRAFLTRTAGETLQAAGSDLALLRGRVGSVEARIADSETRNAAESTALTIARAKIVEADPYETATALESTQTQIETLYSITARLSRLTLADFLR</sequence>
<keyword evidence="2" id="KW-0969">Cilium</keyword>
<dbReference type="Pfam" id="PF00700">
    <property type="entry name" value="Flagellin_C"/>
    <property type="match status" value="1"/>
</dbReference>
<dbReference type="RefSeq" id="WP_105514512.1">
    <property type="nucleotide sequence ID" value="NZ_PVEP01000003.1"/>
</dbReference>
<evidence type="ECO:0000313" key="2">
    <source>
        <dbReference type="EMBL" id="PQV57094.1"/>
    </source>
</evidence>
<dbReference type="OrthoDB" id="7312911at2"/>
<gene>
    <name evidence="2" type="ORF">LX70_01953</name>
</gene>
<dbReference type="Gene3D" id="1.20.1330.10">
    <property type="entry name" value="f41 fragment of flagellin, N-terminal domain"/>
    <property type="match status" value="1"/>
</dbReference>
<name>A0A2S8S8H3_9RHOB</name>
<evidence type="ECO:0000259" key="1">
    <source>
        <dbReference type="Pfam" id="PF00700"/>
    </source>
</evidence>
<dbReference type="SUPFAM" id="SSF64518">
    <property type="entry name" value="Phase 1 flagellin"/>
    <property type="match status" value="1"/>
</dbReference>
<keyword evidence="2" id="KW-0282">Flagellum</keyword>
<keyword evidence="2" id="KW-0966">Cell projection</keyword>
<reference evidence="2 3" key="1">
    <citation type="submission" date="2018-02" db="EMBL/GenBank/DDBJ databases">
        <title>Genomic Encyclopedia of Archaeal and Bacterial Type Strains, Phase II (KMG-II): from individual species to whole genera.</title>
        <authorList>
            <person name="Goeker M."/>
        </authorList>
    </citation>
    <scope>NUCLEOTIDE SEQUENCE [LARGE SCALE GENOMIC DNA]</scope>
    <source>
        <strain evidence="2 3">DSM 18921</strain>
    </source>
</reference>
<dbReference type="EMBL" id="PVEP01000003">
    <property type="protein sequence ID" value="PQV57094.1"/>
    <property type="molecule type" value="Genomic_DNA"/>
</dbReference>
<keyword evidence="3" id="KW-1185">Reference proteome</keyword>